<reference evidence="2 3" key="1">
    <citation type="submission" date="2024-05" db="EMBL/GenBank/DDBJ databases">
        <authorList>
            <person name="Haq I."/>
            <person name="Ullah Z."/>
            <person name="Ahmad R."/>
            <person name="Li M."/>
            <person name="Tong Y."/>
        </authorList>
    </citation>
    <scope>NUCLEOTIDE SEQUENCE [LARGE SCALE GENOMIC DNA]</scope>
    <source>
        <strain evidence="2 3">16A2E</strain>
    </source>
</reference>
<proteinExistence type="predicted"/>
<sequence>MMNEEQFEELMKAEKVKRYLIASLVVGVYLIVIFCFIMLIEI</sequence>
<keyword evidence="3" id="KW-1185">Reference proteome</keyword>
<keyword evidence="1" id="KW-0812">Transmembrane</keyword>
<gene>
    <name evidence="2" type="ORF">ABC228_02805</name>
</gene>
<evidence type="ECO:0000313" key="3">
    <source>
        <dbReference type="Proteomes" id="UP001444625"/>
    </source>
</evidence>
<keyword evidence="1" id="KW-0472">Membrane</keyword>
<feature type="transmembrane region" description="Helical" evidence="1">
    <location>
        <begin position="20"/>
        <end position="40"/>
    </location>
</feature>
<name>A0ABU9XCV7_9BACI</name>
<evidence type="ECO:0000313" key="2">
    <source>
        <dbReference type="EMBL" id="MEN2766102.1"/>
    </source>
</evidence>
<comment type="caution">
    <text evidence="2">The sequence shown here is derived from an EMBL/GenBank/DDBJ whole genome shotgun (WGS) entry which is preliminary data.</text>
</comment>
<evidence type="ECO:0000256" key="1">
    <source>
        <dbReference type="SAM" id="Phobius"/>
    </source>
</evidence>
<dbReference type="EMBL" id="JBDIML010000001">
    <property type="protein sequence ID" value="MEN2766102.1"/>
    <property type="molecule type" value="Genomic_DNA"/>
</dbReference>
<accession>A0ABU9XCV7</accession>
<keyword evidence="1" id="KW-1133">Transmembrane helix</keyword>
<protein>
    <submittedName>
        <fullName evidence="2">Uncharacterized protein</fullName>
    </submittedName>
</protein>
<organism evidence="2 3">
    <name type="scientific">Ornithinibacillus xuwenensis</name>
    <dbReference type="NCBI Taxonomy" id="3144668"/>
    <lineage>
        <taxon>Bacteria</taxon>
        <taxon>Bacillati</taxon>
        <taxon>Bacillota</taxon>
        <taxon>Bacilli</taxon>
        <taxon>Bacillales</taxon>
        <taxon>Bacillaceae</taxon>
        <taxon>Ornithinibacillus</taxon>
    </lineage>
</organism>
<dbReference type="Proteomes" id="UP001444625">
    <property type="component" value="Unassembled WGS sequence"/>
</dbReference>
<dbReference type="RefSeq" id="WP_345823560.1">
    <property type="nucleotide sequence ID" value="NZ_JBDIML010000001.1"/>
</dbReference>